<protein>
    <recommendedName>
        <fullName evidence="9">Major facilitator superfamily (MFS) profile domain-containing protein</fullName>
    </recommendedName>
</protein>
<evidence type="ECO:0000256" key="7">
    <source>
        <dbReference type="SAM" id="Phobius"/>
    </source>
</evidence>
<dbReference type="AlphaFoldDB" id="A0ABD6EHM4"/>
<feature type="transmembrane region" description="Helical" evidence="7">
    <location>
        <begin position="62"/>
        <end position="85"/>
    </location>
</feature>
<reference evidence="10 11" key="1">
    <citation type="submission" date="2024-08" db="EMBL/GenBank/DDBJ databases">
        <title>Gnathostoma spinigerum genome.</title>
        <authorList>
            <person name="Gonzalez-Bertolin B."/>
            <person name="Monzon S."/>
            <person name="Zaballos A."/>
            <person name="Jimenez P."/>
            <person name="Dekumyoy P."/>
            <person name="Varona S."/>
            <person name="Cuesta I."/>
            <person name="Sumanam S."/>
            <person name="Adisakwattana P."/>
            <person name="Gasser R.B."/>
            <person name="Hernandez-Gonzalez A."/>
            <person name="Young N.D."/>
            <person name="Perteguer M.J."/>
        </authorList>
    </citation>
    <scope>NUCLEOTIDE SEQUENCE [LARGE SCALE GENOMIC DNA]</scope>
    <source>
        <strain evidence="10">AL3</strain>
        <tissue evidence="10">Liver</tissue>
    </source>
</reference>
<evidence type="ECO:0000256" key="6">
    <source>
        <dbReference type="SAM" id="MobiDB-lite"/>
    </source>
</evidence>
<evidence type="ECO:0000256" key="3">
    <source>
        <dbReference type="ARBA" id="ARBA00022692"/>
    </source>
</evidence>
<dbReference type="SUPFAM" id="SSF103473">
    <property type="entry name" value="MFS general substrate transporter"/>
    <property type="match status" value="1"/>
</dbReference>
<feature type="signal peptide" evidence="8">
    <location>
        <begin position="1"/>
        <end position="17"/>
    </location>
</feature>
<evidence type="ECO:0000313" key="10">
    <source>
        <dbReference type="EMBL" id="MFH4977649.1"/>
    </source>
</evidence>
<dbReference type="Pfam" id="PF00083">
    <property type="entry name" value="Sugar_tr"/>
    <property type="match status" value="1"/>
</dbReference>
<feature type="compositionally biased region" description="Low complexity" evidence="6">
    <location>
        <begin position="142"/>
        <end position="156"/>
    </location>
</feature>
<evidence type="ECO:0000256" key="4">
    <source>
        <dbReference type="ARBA" id="ARBA00022989"/>
    </source>
</evidence>
<organism evidence="10 11">
    <name type="scientific">Gnathostoma spinigerum</name>
    <dbReference type="NCBI Taxonomy" id="75299"/>
    <lineage>
        <taxon>Eukaryota</taxon>
        <taxon>Metazoa</taxon>
        <taxon>Ecdysozoa</taxon>
        <taxon>Nematoda</taxon>
        <taxon>Chromadorea</taxon>
        <taxon>Rhabditida</taxon>
        <taxon>Spirurina</taxon>
        <taxon>Gnathostomatomorpha</taxon>
        <taxon>Gnathostomatoidea</taxon>
        <taxon>Gnathostomatidae</taxon>
        <taxon>Gnathostoma</taxon>
    </lineage>
</organism>
<evidence type="ECO:0000313" key="11">
    <source>
        <dbReference type="Proteomes" id="UP001608902"/>
    </source>
</evidence>
<comment type="subcellular location">
    <subcellularLocation>
        <location evidence="1">Membrane</location>
        <topology evidence="1">Multi-pass membrane protein</topology>
    </subcellularLocation>
</comment>
<dbReference type="PANTHER" id="PTHR23503">
    <property type="entry name" value="SOLUTE CARRIER FAMILY 2"/>
    <property type="match status" value="1"/>
</dbReference>
<dbReference type="InterPro" id="IPR045263">
    <property type="entry name" value="GLUT"/>
</dbReference>
<dbReference type="Gene3D" id="1.20.1250.20">
    <property type="entry name" value="MFS general substrate transporter like domains"/>
    <property type="match status" value="1"/>
</dbReference>
<feature type="domain" description="Major facilitator superfamily (MFS) profile" evidence="9">
    <location>
        <begin position="1"/>
        <end position="115"/>
    </location>
</feature>
<dbReference type="PANTHER" id="PTHR23503:SF8">
    <property type="entry name" value="FACILITATED GLUCOSE TRANSPORTER PROTEIN 1"/>
    <property type="match status" value="1"/>
</dbReference>
<dbReference type="PROSITE" id="PS50850">
    <property type="entry name" value="MFS"/>
    <property type="match status" value="1"/>
</dbReference>
<keyword evidence="3 7" id="KW-0812">Transmembrane</keyword>
<evidence type="ECO:0000259" key="9">
    <source>
        <dbReference type="PROSITE" id="PS50850"/>
    </source>
</evidence>
<feature type="transmembrane region" description="Helical" evidence="7">
    <location>
        <begin position="91"/>
        <end position="111"/>
    </location>
</feature>
<keyword evidence="8" id="KW-0732">Signal</keyword>
<feature type="transmembrane region" description="Helical" evidence="7">
    <location>
        <begin position="27"/>
        <end position="50"/>
    </location>
</feature>
<comment type="caution">
    <text evidence="10">The sequence shown here is derived from an EMBL/GenBank/DDBJ whole genome shotgun (WGS) entry which is preliminary data.</text>
</comment>
<name>A0ABD6EHM4_9BILA</name>
<evidence type="ECO:0000256" key="1">
    <source>
        <dbReference type="ARBA" id="ARBA00004141"/>
    </source>
</evidence>
<dbReference type="GO" id="GO:0016020">
    <property type="term" value="C:membrane"/>
    <property type="evidence" value="ECO:0007669"/>
    <property type="project" value="UniProtKB-SubCell"/>
</dbReference>
<keyword evidence="4 7" id="KW-1133">Transmembrane helix</keyword>
<dbReference type="InterPro" id="IPR036259">
    <property type="entry name" value="MFS_trans_sf"/>
</dbReference>
<sequence>MVVASLLLVVLIGLVNDQGMKGASYPAVFSLFAFVIFFAIGPGAIPWFFVSELFGSGARGGANSVAAMVNWSTNVLVSFFFPMLARAMKQYVFLIFTFSLVFFIFFTIIYVPETKGKTIEEIQAGMKRSKRVSAQTATAATTAAATKATNTSGAATNVSGESTAASKA</sequence>
<evidence type="ECO:0000256" key="5">
    <source>
        <dbReference type="ARBA" id="ARBA00023136"/>
    </source>
</evidence>
<accession>A0ABD6EHM4</accession>
<gene>
    <name evidence="10" type="ORF">AB6A40_004358</name>
</gene>
<proteinExistence type="predicted"/>
<evidence type="ECO:0000256" key="8">
    <source>
        <dbReference type="SAM" id="SignalP"/>
    </source>
</evidence>
<dbReference type="Proteomes" id="UP001608902">
    <property type="component" value="Unassembled WGS sequence"/>
</dbReference>
<dbReference type="EMBL" id="JBGFUD010002479">
    <property type="protein sequence ID" value="MFH4977649.1"/>
    <property type="molecule type" value="Genomic_DNA"/>
</dbReference>
<dbReference type="InterPro" id="IPR020846">
    <property type="entry name" value="MFS_dom"/>
</dbReference>
<dbReference type="InterPro" id="IPR005828">
    <property type="entry name" value="MFS_sugar_transport-like"/>
</dbReference>
<keyword evidence="2" id="KW-0813">Transport</keyword>
<evidence type="ECO:0000256" key="2">
    <source>
        <dbReference type="ARBA" id="ARBA00022448"/>
    </source>
</evidence>
<feature type="region of interest" description="Disordered" evidence="6">
    <location>
        <begin position="142"/>
        <end position="168"/>
    </location>
</feature>
<keyword evidence="5 7" id="KW-0472">Membrane</keyword>
<feature type="chain" id="PRO_5044854555" description="Major facilitator superfamily (MFS) profile domain-containing protein" evidence="8">
    <location>
        <begin position="18"/>
        <end position="168"/>
    </location>
</feature>
<feature type="compositionally biased region" description="Polar residues" evidence="6">
    <location>
        <begin position="157"/>
        <end position="168"/>
    </location>
</feature>
<keyword evidence="11" id="KW-1185">Reference proteome</keyword>